<evidence type="ECO:0000313" key="5">
    <source>
        <dbReference type="EMBL" id="RTR18060.1"/>
    </source>
</evidence>
<dbReference type="Pfam" id="PF08402">
    <property type="entry name" value="TOBE_2"/>
    <property type="match status" value="1"/>
</dbReference>
<evidence type="ECO:0000259" key="4">
    <source>
        <dbReference type="PROSITE" id="PS50893"/>
    </source>
</evidence>
<dbReference type="InterPro" id="IPR003439">
    <property type="entry name" value="ABC_transporter-like_ATP-bd"/>
</dbReference>
<dbReference type="GO" id="GO:0022857">
    <property type="term" value="F:transmembrane transporter activity"/>
    <property type="evidence" value="ECO:0007669"/>
    <property type="project" value="InterPro"/>
</dbReference>
<organism evidence="5 6">
    <name type="scientific">Azospirillum griseum</name>
    <dbReference type="NCBI Taxonomy" id="2496639"/>
    <lineage>
        <taxon>Bacteria</taxon>
        <taxon>Pseudomonadati</taxon>
        <taxon>Pseudomonadota</taxon>
        <taxon>Alphaproteobacteria</taxon>
        <taxon>Rhodospirillales</taxon>
        <taxon>Azospirillaceae</taxon>
        <taxon>Azospirillum</taxon>
    </lineage>
</organism>
<dbReference type="InterPro" id="IPR013611">
    <property type="entry name" value="Transp-assoc_OB_typ2"/>
</dbReference>
<dbReference type="RefSeq" id="WP_126617342.1">
    <property type="nucleotide sequence ID" value="NZ_RXMA01000016.1"/>
</dbReference>
<dbReference type="GO" id="GO:0016887">
    <property type="term" value="F:ATP hydrolysis activity"/>
    <property type="evidence" value="ECO:0007669"/>
    <property type="project" value="InterPro"/>
</dbReference>
<dbReference type="SUPFAM" id="SSF50331">
    <property type="entry name" value="MOP-like"/>
    <property type="match status" value="1"/>
</dbReference>
<keyword evidence="2" id="KW-0547">Nucleotide-binding</keyword>
<dbReference type="Gene3D" id="2.40.50.100">
    <property type="match status" value="1"/>
</dbReference>
<dbReference type="PROSITE" id="PS00211">
    <property type="entry name" value="ABC_TRANSPORTER_1"/>
    <property type="match status" value="1"/>
</dbReference>
<dbReference type="GO" id="GO:0043190">
    <property type="term" value="C:ATP-binding cassette (ABC) transporter complex"/>
    <property type="evidence" value="ECO:0007669"/>
    <property type="project" value="InterPro"/>
</dbReference>
<dbReference type="SUPFAM" id="SSF52540">
    <property type="entry name" value="P-loop containing nucleoside triphosphate hydrolases"/>
    <property type="match status" value="1"/>
</dbReference>
<proteinExistence type="predicted"/>
<dbReference type="GO" id="GO:0005524">
    <property type="term" value="F:ATP binding"/>
    <property type="evidence" value="ECO:0007669"/>
    <property type="project" value="UniProtKB-KW"/>
</dbReference>
<keyword evidence="6" id="KW-1185">Reference proteome</keyword>
<dbReference type="InterPro" id="IPR050093">
    <property type="entry name" value="ABC_SmlMolc_Importer"/>
</dbReference>
<dbReference type="PANTHER" id="PTHR42781:SF4">
    <property type="entry name" value="SPERMIDINE_PUTRESCINE IMPORT ATP-BINDING PROTEIN POTA"/>
    <property type="match status" value="1"/>
</dbReference>
<dbReference type="Gene3D" id="3.40.50.300">
    <property type="entry name" value="P-loop containing nucleotide triphosphate hydrolases"/>
    <property type="match status" value="1"/>
</dbReference>
<name>A0A431VEF0_9PROT</name>
<reference evidence="5 6" key="1">
    <citation type="submission" date="2018-12" db="EMBL/GenBank/DDBJ databases">
        <authorList>
            <person name="Yang Y."/>
        </authorList>
    </citation>
    <scope>NUCLEOTIDE SEQUENCE [LARGE SCALE GENOMIC DNA]</scope>
    <source>
        <strain evidence="5 6">L-25-5w-1</strain>
    </source>
</reference>
<dbReference type="EMBL" id="RXMA01000016">
    <property type="protein sequence ID" value="RTR18060.1"/>
    <property type="molecule type" value="Genomic_DNA"/>
</dbReference>
<dbReference type="Proteomes" id="UP000277007">
    <property type="component" value="Unassembled WGS sequence"/>
</dbReference>
<accession>A0A431VEF0</accession>
<feature type="domain" description="ABC transporter" evidence="4">
    <location>
        <begin position="22"/>
        <end position="252"/>
    </location>
</feature>
<evidence type="ECO:0000256" key="2">
    <source>
        <dbReference type="ARBA" id="ARBA00022741"/>
    </source>
</evidence>
<dbReference type="Pfam" id="PF00005">
    <property type="entry name" value="ABC_tran"/>
    <property type="match status" value="1"/>
</dbReference>
<keyword evidence="1" id="KW-0813">Transport</keyword>
<dbReference type="FunFam" id="3.40.50.300:FF:000425">
    <property type="entry name" value="Probable ABC transporter, ATP-binding subunit"/>
    <property type="match status" value="1"/>
</dbReference>
<evidence type="ECO:0000256" key="3">
    <source>
        <dbReference type="ARBA" id="ARBA00022840"/>
    </source>
</evidence>
<dbReference type="AlphaFoldDB" id="A0A431VEF0"/>
<evidence type="ECO:0000313" key="6">
    <source>
        <dbReference type="Proteomes" id="UP000277007"/>
    </source>
</evidence>
<protein>
    <submittedName>
        <fullName evidence="5">ABC transporter ATP-binding protein</fullName>
    </submittedName>
</protein>
<dbReference type="GO" id="GO:0015697">
    <property type="term" value="P:quaternary ammonium group transport"/>
    <property type="evidence" value="ECO:0007669"/>
    <property type="project" value="UniProtKB-ARBA"/>
</dbReference>
<dbReference type="SMART" id="SM00382">
    <property type="entry name" value="AAA"/>
    <property type="match status" value="1"/>
</dbReference>
<dbReference type="InterPro" id="IPR003593">
    <property type="entry name" value="AAA+_ATPase"/>
</dbReference>
<dbReference type="InterPro" id="IPR027417">
    <property type="entry name" value="P-loop_NTPase"/>
</dbReference>
<sequence length="371" mass="39299">MTHHPTAVPSGTPASAIRRPAVEFRAVTKRYGSFTAVTDVSFAIETGTLVTLLGPSGCGKTTTLRMIAGLEQTSTGQILIGGEDVTTRSAAERDVSMVFQSYALFPHMSILDNVAYGLVVGGMAKKQAEEAARAKLELVGLAGLEKRLPSELSGGQQQRVAVARAIVLEPRVLLFDEPLSNLDAKMRRRVREDIRQLQQSLKLTVVYVTHDQEEALAVSDRIIVMAGGKIAQDGAPRDLYERPASRFIADFIGDANIVPAALAGRDGALGRIAVGAASLTLPHRDLADGPVELAVRPHAIRLAEPGEAGGVPGRILYAAYLGDHMEYEVAVSLAGRDVTLFARSADVDHPRAIGDAVSVGFAPQGVTVIPG</sequence>
<dbReference type="InterPro" id="IPR017871">
    <property type="entry name" value="ABC_transporter-like_CS"/>
</dbReference>
<gene>
    <name evidence="5" type="ORF">EJ903_16285</name>
</gene>
<dbReference type="InterPro" id="IPR008995">
    <property type="entry name" value="Mo/tungstate-bd_C_term_dom"/>
</dbReference>
<keyword evidence="3 5" id="KW-0067">ATP-binding</keyword>
<evidence type="ECO:0000256" key="1">
    <source>
        <dbReference type="ARBA" id="ARBA00022448"/>
    </source>
</evidence>
<dbReference type="PROSITE" id="PS50893">
    <property type="entry name" value="ABC_TRANSPORTER_2"/>
    <property type="match status" value="1"/>
</dbReference>
<dbReference type="PANTHER" id="PTHR42781">
    <property type="entry name" value="SPERMIDINE/PUTRESCINE IMPORT ATP-BINDING PROTEIN POTA"/>
    <property type="match status" value="1"/>
</dbReference>
<dbReference type="OrthoDB" id="9790614at2"/>
<comment type="caution">
    <text evidence="5">The sequence shown here is derived from an EMBL/GenBank/DDBJ whole genome shotgun (WGS) entry which is preliminary data.</text>
</comment>